<sequence length="126" mass="15268">MNKHLKEHHSEKIINHAHRLLILTITIYEINLMLENYSQKTLLKFYNENLKSRNLTPSNISTMKKYLTQLEKEINVIVKFYFNDTQSIIYYKLNRTIEKVSLTIQEYCKLFYKRVEQFLQENTTTT</sequence>
<accession>A0ACD5GKE2</accession>
<reference evidence="1" key="1">
    <citation type="submission" date="2024-11" db="EMBL/GenBank/DDBJ databases">
        <title>Sequencing of Borrelia variable plasmids from multiple Borrelia sensu lato isolates.</title>
        <authorList>
            <person name="Mongodin E.F."/>
            <person name="Rudenko N."/>
            <person name="Fraser C.M."/>
            <person name="Schutzer S."/>
            <person name="Luft B."/>
            <person name="Morgan R."/>
            <person name="Casjens S."/>
            <person name="Qiu W."/>
        </authorList>
    </citation>
    <scope>NUCLEOTIDE SEQUENCE</scope>
    <source>
        <strain evidence="1">SCGT-18</strain>
    </source>
</reference>
<name>A0ACD5GKE2_9SPIR</name>
<evidence type="ECO:0000313" key="2">
    <source>
        <dbReference type="Proteomes" id="UP001304851"/>
    </source>
</evidence>
<organism evidence="1 2">
    <name type="scientific">Borreliella carolinensis</name>
    <dbReference type="NCBI Taxonomy" id="478174"/>
    <lineage>
        <taxon>Bacteria</taxon>
        <taxon>Pseudomonadati</taxon>
        <taxon>Spirochaetota</taxon>
        <taxon>Spirochaetia</taxon>
        <taxon>Spirochaetales</taxon>
        <taxon>Borreliaceae</taxon>
        <taxon>Borreliella</taxon>
    </lineage>
</organism>
<protein>
    <submittedName>
        <fullName evidence="1">Plasmid maintenance protein</fullName>
    </submittedName>
</protein>
<geneLocation type="plasmid" evidence="1 2">
    <name>lp28-5</name>
</geneLocation>
<proteinExistence type="predicted"/>
<evidence type="ECO:0000313" key="1">
    <source>
        <dbReference type="EMBL" id="XPC85558.1"/>
    </source>
</evidence>
<gene>
    <name evidence="1" type="ORF">QIA18_05510</name>
</gene>
<keyword evidence="1" id="KW-0614">Plasmid</keyword>
<dbReference type="Proteomes" id="UP001304851">
    <property type="component" value="Plasmid lp28-5"/>
</dbReference>
<dbReference type="EMBL" id="CP179469">
    <property type="protein sequence ID" value="XPC85558.1"/>
    <property type="molecule type" value="Genomic_DNA"/>
</dbReference>
<keyword evidence="2" id="KW-1185">Reference proteome</keyword>